<gene>
    <name evidence="1" type="ORF">QBC37DRAFT_399219</name>
</gene>
<evidence type="ECO:0000313" key="2">
    <source>
        <dbReference type="Proteomes" id="UP001301769"/>
    </source>
</evidence>
<reference evidence="1" key="2">
    <citation type="submission" date="2023-05" db="EMBL/GenBank/DDBJ databases">
        <authorList>
            <consortium name="Lawrence Berkeley National Laboratory"/>
            <person name="Steindorff A."/>
            <person name="Hensen N."/>
            <person name="Bonometti L."/>
            <person name="Westerberg I."/>
            <person name="Brannstrom I.O."/>
            <person name="Guillou S."/>
            <person name="Cros-Aarteil S."/>
            <person name="Calhoun S."/>
            <person name="Haridas S."/>
            <person name="Kuo A."/>
            <person name="Mondo S."/>
            <person name="Pangilinan J."/>
            <person name="Riley R."/>
            <person name="Labutti K."/>
            <person name="Andreopoulos B."/>
            <person name="Lipzen A."/>
            <person name="Chen C."/>
            <person name="Yanf M."/>
            <person name="Daum C."/>
            <person name="Ng V."/>
            <person name="Clum A."/>
            <person name="Ohm R."/>
            <person name="Martin F."/>
            <person name="Silar P."/>
            <person name="Natvig D."/>
            <person name="Lalanne C."/>
            <person name="Gautier V."/>
            <person name="Ament-Velasquez S.L."/>
            <person name="Kruys A."/>
            <person name="Hutchinson M.I."/>
            <person name="Powell A.J."/>
            <person name="Barry K."/>
            <person name="Miller A.N."/>
            <person name="Grigoriev I.V."/>
            <person name="Debuchy R."/>
            <person name="Gladieux P."/>
            <person name="Thoren M.H."/>
            <person name="Johannesson H."/>
        </authorList>
    </citation>
    <scope>NUCLEOTIDE SEQUENCE</scope>
    <source>
        <strain evidence="1">PSN293</strain>
    </source>
</reference>
<comment type="caution">
    <text evidence="1">The sequence shown here is derived from an EMBL/GenBank/DDBJ whole genome shotgun (WGS) entry which is preliminary data.</text>
</comment>
<dbReference type="Proteomes" id="UP001301769">
    <property type="component" value="Unassembled WGS sequence"/>
</dbReference>
<accession>A0AAN6YA55</accession>
<dbReference type="EMBL" id="MU858087">
    <property type="protein sequence ID" value="KAK4214858.1"/>
    <property type="molecule type" value="Genomic_DNA"/>
</dbReference>
<dbReference type="AlphaFoldDB" id="A0AAN6YA55"/>
<organism evidence="1 2">
    <name type="scientific">Rhypophila decipiens</name>
    <dbReference type="NCBI Taxonomy" id="261697"/>
    <lineage>
        <taxon>Eukaryota</taxon>
        <taxon>Fungi</taxon>
        <taxon>Dikarya</taxon>
        <taxon>Ascomycota</taxon>
        <taxon>Pezizomycotina</taxon>
        <taxon>Sordariomycetes</taxon>
        <taxon>Sordariomycetidae</taxon>
        <taxon>Sordariales</taxon>
        <taxon>Naviculisporaceae</taxon>
        <taxon>Rhypophila</taxon>
    </lineage>
</organism>
<evidence type="ECO:0000313" key="1">
    <source>
        <dbReference type="EMBL" id="KAK4214858.1"/>
    </source>
</evidence>
<protein>
    <submittedName>
        <fullName evidence="1">Uncharacterized protein</fullName>
    </submittedName>
</protein>
<sequence>MAWAGNFPAAWLCPHGLGEDEEFDSIAPCAEKRTLSDLMRSALSPPLYNAWHFTETSSLSRLGKLDGTGRRWTSVKYHTALVLERPFETLRWSIESRGFRKPQTPPHVPPPWARGKSHLVTPILQVLYSALGAPAIAVAVASLLSKHSTRATICVVRNTVVVSSQPPARFIRTAATDAPVEARVGGTTVMNPQWTLWAEAVSISVSLRRLGRHDGRMTYYGSTETRSRAVGRCGQSTRSICALANWLLAAATAIYLIPRQLLRDGYLRMQRNQEKFQIWRVGPW</sequence>
<reference evidence="1" key="1">
    <citation type="journal article" date="2023" name="Mol. Phylogenet. Evol.">
        <title>Genome-scale phylogeny and comparative genomics of the fungal order Sordariales.</title>
        <authorList>
            <person name="Hensen N."/>
            <person name="Bonometti L."/>
            <person name="Westerberg I."/>
            <person name="Brannstrom I.O."/>
            <person name="Guillou S."/>
            <person name="Cros-Aarteil S."/>
            <person name="Calhoun S."/>
            <person name="Haridas S."/>
            <person name="Kuo A."/>
            <person name="Mondo S."/>
            <person name="Pangilinan J."/>
            <person name="Riley R."/>
            <person name="LaButti K."/>
            <person name="Andreopoulos B."/>
            <person name="Lipzen A."/>
            <person name="Chen C."/>
            <person name="Yan M."/>
            <person name="Daum C."/>
            <person name="Ng V."/>
            <person name="Clum A."/>
            <person name="Steindorff A."/>
            <person name="Ohm R.A."/>
            <person name="Martin F."/>
            <person name="Silar P."/>
            <person name="Natvig D.O."/>
            <person name="Lalanne C."/>
            <person name="Gautier V."/>
            <person name="Ament-Velasquez S.L."/>
            <person name="Kruys A."/>
            <person name="Hutchinson M.I."/>
            <person name="Powell A.J."/>
            <person name="Barry K."/>
            <person name="Miller A.N."/>
            <person name="Grigoriev I.V."/>
            <person name="Debuchy R."/>
            <person name="Gladieux P."/>
            <person name="Hiltunen Thoren M."/>
            <person name="Johannesson H."/>
        </authorList>
    </citation>
    <scope>NUCLEOTIDE SEQUENCE</scope>
    <source>
        <strain evidence="1">PSN293</strain>
    </source>
</reference>
<name>A0AAN6YA55_9PEZI</name>
<proteinExistence type="predicted"/>
<keyword evidence="2" id="KW-1185">Reference proteome</keyword>